<dbReference type="InterPro" id="IPR017853">
    <property type="entry name" value="GH"/>
</dbReference>
<feature type="compositionally biased region" description="Polar residues" evidence="10">
    <location>
        <begin position="872"/>
        <end position="885"/>
    </location>
</feature>
<dbReference type="InterPro" id="IPR001579">
    <property type="entry name" value="Glyco_hydro_18_chit_AS"/>
</dbReference>
<keyword evidence="7 9" id="KW-0326">Glycosidase</keyword>
<accession>A0A510NWX5</accession>
<feature type="region of interest" description="Disordered" evidence="10">
    <location>
        <begin position="833"/>
        <end position="886"/>
    </location>
</feature>
<dbReference type="Pfam" id="PF00704">
    <property type="entry name" value="Glyco_hydro_18"/>
    <property type="match status" value="1"/>
</dbReference>
<feature type="region of interest" description="Disordered" evidence="10">
    <location>
        <begin position="926"/>
        <end position="986"/>
    </location>
</feature>
<dbReference type="SUPFAM" id="SSF51445">
    <property type="entry name" value="(Trans)glycosidases"/>
    <property type="match status" value="1"/>
</dbReference>
<dbReference type="InterPro" id="IPR029070">
    <property type="entry name" value="Chitinase_insertion_sf"/>
</dbReference>
<evidence type="ECO:0000256" key="11">
    <source>
        <dbReference type="SAM" id="SignalP"/>
    </source>
</evidence>
<feature type="compositionally biased region" description="Basic and acidic residues" evidence="10">
    <location>
        <begin position="772"/>
        <end position="787"/>
    </location>
</feature>
<dbReference type="CDD" id="cd06548">
    <property type="entry name" value="GH18_chitinase"/>
    <property type="match status" value="1"/>
</dbReference>
<dbReference type="AlphaFoldDB" id="A0A510NWX5"/>
<evidence type="ECO:0000256" key="10">
    <source>
        <dbReference type="SAM" id="MobiDB-lite"/>
    </source>
</evidence>
<reference evidence="15" key="1">
    <citation type="journal article" date="2015" name="Genome Announc.">
        <title>Draft genome sequence of Talaromyces cellulolyticus strain Y-94, a source of lignocellulosic biomass-degrading enzymes.</title>
        <authorList>
            <person name="Fujii T."/>
            <person name="Koike H."/>
            <person name="Sawayama S."/>
            <person name="Yano S."/>
            <person name="Inoue H."/>
        </authorList>
    </citation>
    <scope>NUCLEOTIDE SEQUENCE [LARGE SCALE GENOMIC DNA]</scope>
    <source>
        <strain evidence="15">Y-94</strain>
    </source>
</reference>
<dbReference type="SUPFAM" id="SSF54106">
    <property type="entry name" value="LysM domain"/>
    <property type="match status" value="1"/>
</dbReference>
<feature type="compositionally biased region" description="Low complexity" evidence="10">
    <location>
        <begin position="688"/>
        <end position="703"/>
    </location>
</feature>
<dbReference type="Gene3D" id="3.10.350.10">
    <property type="entry name" value="LysM domain"/>
    <property type="match status" value="2"/>
</dbReference>
<feature type="domain" description="GH18" evidence="13">
    <location>
        <begin position="36"/>
        <end position="406"/>
    </location>
</feature>
<evidence type="ECO:0000256" key="8">
    <source>
        <dbReference type="ARBA" id="ARBA00023326"/>
    </source>
</evidence>
<protein>
    <recommendedName>
        <fullName evidence="3">chitinase</fullName>
        <ecNumber evidence="3">3.2.1.14</ecNumber>
    </recommendedName>
</protein>
<dbReference type="PROSITE" id="PS51910">
    <property type="entry name" value="GH18_2"/>
    <property type="match status" value="1"/>
</dbReference>
<feature type="region of interest" description="Disordered" evidence="10">
    <location>
        <begin position="679"/>
        <end position="751"/>
    </location>
</feature>
<dbReference type="SMART" id="SM00257">
    <property type="entry name" value="LysM"/>
    <property type="match status" value="2"/>
</dbReference>
<organism evidence="14 15">
    <name type="scientific">Talaromyces pinophilus</name>
    <name type="common">Penicillium pinophilum</name>
    <dbReference type="NCBI Taxonomy" id="128442"/>
    <lineage>
        <taxon>Eukaryota</taxon>
        <taxon>Fungi</taxon>
        <taxon>Dikarya</taxon>
        <taxon>Ascomycota</taxon>
        <taxon>Pezizomycotina</taxon>
        <taxon>Eurotiomycetes</taxon>
        <taxon>Eurotiomycetidae</taxon>
        <taxon>Eurotiales</taxon>
        <taxon>Trichocomaceae</taxon>
        <taxon>Talaromyces</taxon>
        <taxon>Talaromyces sect. Talaromyces</taxon>
    </lineage>
</organism>
<dbReference type="GO" id="GO:0008061">
    <property type="term" value="F:chitin binding"/>
    <property type="evidence" value="ECO:0007669"/>
    <property type="project" value="InterPro"/>
</dbReference>
<dbReference type="SMART" id="SM00636">
    <property type="entry name" value="Glyco_18"/>
    <property type="match status" value="1"/>
</dbReference>
<dbReference type="InterPro" id="IPR018392">
    <property type="entry name" value="LysM"/>
</dbReference>
<dbReference type="GO" id="GO:0000272">
    <property type="term" value="P:polysaccharide catabolic process"/>
    <property type="evidence" value="ECO:0007669"/>
    <property type="project" value="UniProtKB-KW"/>
</dbReference>
<feature type="region of interest" description="Disordered" evidence="10">
    <location>
        <begin position="768"/>
        <end position="801"/>
    </location>
</feature>
<evidence type="ECO:0000256" key="2">
    <source>
        <dbReference type="ARBA" id="ARBA00008682"/>
    </source>
</evidence>
<feature type="region of interest" description="Disordered" evidence="10">
    <location>
        <begin position="503"/>
        <end position="524"/>
    </location>
</feature>
<dbReference type="InterPro" id="IPR001223">
    <property type="entry name" value="Glyco_hydro18_cat"/>
</dbReference>
<evidence type="ECO:0000256" key="5">
    <source>
        <dbReference type="ARBA" id="ARBA00023024"/>
    </source>
</evidence>
<dbReference type="InterPro" id="IPR011583">
    <property type="entry name" value="Chitinase_II/V-like_cat"/>
</dbReference>
<evidence type="ECO:0000256" key="6">
    <source>
        <dbReference type="ARBA" id="ARBA00023277"/>
    </source>
</evidence>
<dbReference type="Pfam" id="PF01476">
    <property type="entry name" value="LysM"/>
    <property type="match status" value="2"/>
</dbReference>
<sequence>MYLSVIFAWLVAYVAASGHKVRHVPRNDSKPTQTAPRTVGYFGNWDIYGSAPYYITNVPGSNLTHLIYSFANVNSTTGEVYLSDTWADLQYPYPGDDNTATGNNIYGNIKQLYLWKKQQRNLKTLLSIGGGTYSTNFVPVLANDTLRQRFADSAVTLLANLGFDGLDIDYESVSSSVQAQQFVDLLNKTRTALDSFAANISASPFSLSFASPGGSSFYDLLDFSAMDQYLDFWNFMGYAYTGSWNTYSGHQASLYNSTTNPLSTPVDTHTGILYYISEGVTPNKINLGCPLYGTSFNNTSGPGTTFDGIGTLGANGAAGLWNYNSLPVPGFNATTYNLPDIGASYSYDPVKRYMISYDTAKIAAVKAQYVLDMGLGVNTYGGQSALDQKLNHLNYSTSVYDNLRAGFPGETIKNSTATSTSTTATVTPSWTSSVTSTLVEPSTVPDCTEYHLVVSGDTCSKIESEYGITNDEFAQWNPYSGSSCENLWLGFYVCVQGPTISTTSSAPATTTATTTAAPSPTEPSTISSCTNYHLVVSGDTCYSIETKYGITADEDPFSARLKRPNQNFASHSRTSSDSTLPSTSAPTFKVQHNGAEFEILNPKSSPSFHFGEGSTYRLSSLFRDKMEEESPDISPTHSFMSYALPDDMIRPLSASESAVLSKYTAPALSPGLPQSSYSFGALPPLKESPSSPVSPRSPKTPVRTLKQKVSRLFSSSDRRSSPRHEIDVNEKFDYHNEKDIPHSPPSNHWEAEESVQILHQLEIAVDTTSSEYENRDSSHHDSEDITSRRRPTWGPHSSNRHQTLQDALRQLETDNNGLTFEDIMCYIDAEQHEDRAGHDDDDEPTDGKVERPWQPDTWHEPTLVHMPRNRPSDSNLSTNAPSTRASIRPYVERAAAFMAGGGRSSVSSLSNPDEEKHDTLSVKLINENDHAKDEEEANDEDEEADRTEDDLDETPPLRRSISRRARPLSSNPPDLDTPLLFDSSSSSSSLALASNSRAITPPPRRTATPQPMARINWSPEIPARHPDHRIVRFEDDATAVSINPRVGTPPPLNFAASSHAAGPRVVTTSIAPRKKVKKHSSGCHCL</sequence>
<dbReference type="InterPro" id="IPR036779">
    <property type="entry name" value="LysM_dom_sf"/>
</dbReference>
<evidence type="ECO:0000259" key="13">
    <source>
        <dbReference type="PROSITE" id="PS51910"/>
    </source>
</evidence>
<feature type="chain" id="PRO_5021842400" description="chitinase" evidence="11">
    <location>
        <begin position="17"/>
        <end position="1086"/>
    </location>
</feature>
<feature type="compositionally biased region" description="Acidic residues" evidence="10">
    <location>
        <begin position="934"/>
        <end position="953"/>
    </location>
</feature>
<keyword evidence="8" id="KW-0624">Polysaccharide degradation</keyword>
<dbReference type="Gene3D" id="3.10.50.10">
    <property type="match status" value="1"/>
</dbReference>
<evidence type="ECO:0000256" key="1">
    <source>
        <dbReference type="ARBA" id="ARBA00000822"/>
    </source>
</evidence>
<dbReference type="EMBL" id="DF933814">
    <property type="protein sequence ID" value="GAM36748.1"/>
    <property type="molecule type" value="Genomic_DNA"/>
</dbReference>
<feature type="compositionally biased region" description="Basic and acidic residues" evidence="10">
    <location>
        <begin position="845"/>
        <end position="859"/>
    </location>
</feature>
<feature type="compositionally biased region" description="Basic and acidic residues" evidence="10">
    <location>
        <begin position="716"/>
        <end position="741"/>
    </location>
</feature>
<keyword evidence="6" id="KW-0119">Carbohydrate metabolism</keyword>
<dbReference type="GO" id="GO:0005576">
    <property type="term" value="C:extracellular region"/>
    <property type="evidence" value="ECO:0007669"/>
    <property type="project" value="TreeGrafter"/>
</dbReference>
<dbReference type="PROSITE" id="PS01095">
    <property type="entry name" value="GH18_1"/>
    <property type="match status" value="1"/>
</dbReference>
<evidence type="ECO:0000313" key="15">
    <source>
        <dbReference type="Proteomes" id="UP000053095"/>
    </source>
</evidence>
<comment type="similarity">
    <text evidence="2">Belongs to the glycosyl hydrolase 18 family. Chitinase class V subfamily.</text>
</comment>
<keyword evidence="11" id="KW-0732">Signal</keyword>
<evidence type="ECO:0000259" key="12">
    <source>
        <dbReference type="PROSITE" id="PS51782"/>
    </source>
</evidence>
<evidence type="ECO:0000256" key="7">
    <source>
        <dbReference type="ARBA" id="ARBA00023295"/>
    </source>
</evidence>
<feature type="domain" description="LysM" evidence="12">
    <location>
        <begin position="449"/>
        <end position="495"/>
    </location>
</feature>
<name>A0A510NWX5_TALPI</name>
<dbReference type="InterPro" id="IPR050314">
    <property type="entry name" value="Glycosyl_Hydrlase_18"/>
</dbReference>
<gene>
    <name evidence="14" type="ORF">TCE0_018f06082</name>
</gene>
<keyword evidence="15" id="KW-1185">Reference proteome</keyword>
<feature type="signal peptide" evidence="11">
    <location>
        <begin position="1"/>
        <end position="16"/>
    </location>
</feature>
<dbReference type="PROSITE" id="PS51782">
    <property type="entry name" value="LYSM"/>
    <property type="match status" value="1"/>
</dbReference>
<evidence type="ECO:0000256" key="9">
    <source>
        <dbReference type="RuleBase" id="RU000489"/>
    </source>
</evidence>
<dbReference type="CDD" id="cd00118">
    <property type="entry name" value="LysM"/>
    <property type="match status" value="2"/>
</dbReference>
<comment type="catalytic activity">
    <reaction evidence="1">
        <text>Random endo-hydrolysis of N-acetyl-beta-D-glucosaminide (1-&gt;4)-beta-linkages in chitin and chitodextrins.</text>
        <dbReference type="EC" id="3.2.1.14"/>
    </reaction>
</comment>
<evidence type="ECO:0000256" key="3">
    <source>
        <dbReference type="ARBA" id="ARBA00012729"/>
    </source>
</evidence>
<keyword evidence="5" id="KW-0146">Chitin degradation</keyword>
<proteinExistence type="inferred from homology"/>
<dbReference type="PANTHER" id="PTHR11177:SF317">
    <property type="entry name" value="CHITINASE 12-RELATED"/>
    <property type="match status" value="1"/>
</dbReference>
<dbReference type="GO" id="GO:0006032">
    <property type="term" value="P:chitin catabolic process"/>
    <property type="evidence" value="ECO:0007669"/>
    <property type="project" value="UniProtKB-KW"/>
</dbReference>
<dbReference type="PANTHER" id="PTHR11177">
    <property type="entry name" value="CHITINASE"/>
    <property type="match status" value="1"/>
</dbReference>
<dbReference type="Gene3D" id="3.20.20.80">
    <property type="entry name" value="Glycosidases"/>
    <property type="match status" value="1"/>
</dbReference>
<evidence type="ECO:0000256" key="4">
    <source>
        <dbReference type="ARBA" id="ARBA00022801"/>
    </source>
</evidence>
<dbReference type="SUPFAM" id="SSF54556">
    <property type="entry name" value="Chitinase insertion domain"/>
    <property type="match status" value="1"/>
</dbReference>
<keyword evidence="4 9" id="KW-0378">Hydrolase</keyword>
<evidence type="ECO:0000313" key="14">
    <source>
        <dbReference type="EMBL" id="GAM36748.1"/>
    </source>
</evidence>
<dbReference type="GO" id="GO:0008843">
    <property type="term" value="F:endochitinase activity"/>
    <property type="evidence" value="ECO:0007669"/>
    <property type="project" value="UniProtKB-EC"/>
</dbReference>
<dbReference type="EC" id="3.2.1.14" evidence="3"/>
<dbReference type="Proteomes" id="UP000053095">
    <property type="component" value="Unassembled WGS sequence"/>
</dbReference>